<name>Q6ARP0_DESPS</name>
<keyword evidence="2" id="KW-1185">Reference proteome</keyword>
<accession>Q6ARP0</accession>
<sequence>MSPLHTQLSYSWKQEKMKDFFAIRRGEEIIPGGGEALLWASCLVLALFLGGEKVGFLFAGPFSARHLLKEKTCHRTGEGLQSGHLERSI</sequence>
<gene>
    <name evidence="1" type="ordered locus">DP0256</name>
</gene>
<dbReference type="HOGENOM" id="CLU_2449814_0_0_7"/>
<reference evidence="2" key="1">
    <citation type="journal article" date="2004" name="Environ. Microbiol.">
        <title>The genome of Desulfotalea psychrophila, a sulfate-reducing bacterium from permanently cold Arctic sediments.</title>
        <authorList>
            <person name="Rabus R."/>
            <person name="Ruepp A."/>
            <person name="Frickey T."/>
            <person name="Rattei T."/>
            <person name="Fartmann B."/>
            <person name="Stark M."/>
            <person name="Bauer M."/>
            <person name="Zibat A."/>
            <person name="Lombardot T."/>
            <person name="Becker I."/>
            <person name="Amann J."/>
            <person name="Gellner K."/>
            <person name="Teeling H."/>
            <person name="Leuschner W.D."/>
            <person name="Gloeckner F.-O."/>
            <person name="Lupas A.N."/>
            <person name="Amann R."/>
            <person name="Klenk H.-P."/>
        </authorList>
    </citation>
    <scope>NUCLEOTIDE SEQUENCE [LARGE SCALE GENOMIC DNA]</scope>
    <source>
        <strain evidence="2">DSM 12343 / LSv54</strain>
    </source>
</reference>
<dbReference type="EMBL" id="CR522870">
    <property type="protein sequence ID" value="CAG34985.1"/>
    <property type="molecule type" value="Genomic_DNA"/>
</dbReference>
<proteinExistence type="predicted"/>
<organism evidence="1 2">
    <name type="scientific">Desulfotalea psychrophila (strain LSv54 / DSM 12343)</name>
    <dbReference type="NCBI Taxonomy" id="177439"/>
    <lineage>
        <taxon>Bacteria</taxon>
        <taxon>Pseudomonadati</taxon>
        <taxon>Thermodesulfobacteriota</taxon>
        <taxon>Desulfobulbia</taxon>
        <taxon>Desulfobulbales</taxon>
        <taxon>Desulfocapsaceae</taxon>
        <taxon>Desulfotalea</taxon>
    </lineage>
</organism>
<dbReference type="STRING" id="177439.DP0256"/>
<evidence type="ECO:0000313" key="1">
    <source>
        <dbReference type="EMBL" id="CAG34985.1"/>
    </source>
</evidence>
<evidence type="ECO:0000313" key="2">
    <source>
        <dbReference type="Proteomes" id="UP000000602"/>
    </source>
</evidence>
<dbReference type="KEGG" id="dps:DP0256"/>
<dbReference type="AlphaFoldDB" id="Q6ARP0"/>
<dbReference type="Proteomes" id="UP000000602">
    <property type="component" value="Chromosome"/>
</dbReference>
<protein>
    <submittedName>
        <fullName evidence="1">Uncharacterized protein</fullName>
    </submittedName>
</protein>